<evidence type="ECO:0000313" key="4">
    <source>
        <dbReference type="Proteomes" id="UP000537131"/>
    </source>
</evidence>
<proteinExistence type="predicted"/>
<dbReference type="AlphaFoldDB" id="A0A7Y0EHA9"/>
<organism evidence="3 4">
    <name type="scientific">Clostridium muellerianum</name>
    <dbReference type="NCBI Taxonomy" id="2716538"/>
    <lineage>
        <taxon>Bacteria</taxon>
        <taxon>Bacillati</taxon>
        <taxon>Bacillota</taxon>
        <taxon>Clostridia</taxon>
        <taxon>Eubacteriales</taxon>
        <taxon>Clostridiaceae</taxon>
        <taxon>Clostridium</taxon>
    </lineage>
</organism>
<reference evidence="3 4" key="1">
    <citation type="submission" date="2020-04" db="EMBL/GenBank/DDBJ databases">
        <authorList>
            <person name="Doyle D.A."/>
        </authorList>
    </citation>
    <scope>NUCLEOTIDE SEQUENCE [LARGE SCALE GENOMIC DNA]</scope>
    <source>
        <strain evidence="3 4">P21</strain>
    </source>
</reference>
<protein>
    <submittedName>
        <fullName evidence="3">Chromate resistance protein ChrB</fullName>
    </submittedName>
</protein>
<dbReference type="InterPro" id="IPR046858">
    <property type="entry name" value="ChrB_N"/>
</dbReference>
<keyword evidence="4" id="KW-1185">Reference proteome</keyword>
<dbReference type="RefSeq" id="WP_169298053.1">
    <property type="nucleotide sequence ID" value="NZ_JABBNI010000022.1"/>
</dbReference>
<sequence length="179" mass="21527">MSIKFLSLTYKVPSNTSKNRVYIWRKIKEIGAVYLQQGVALLPYEDKLFEILKNLREEVNNLGGKSTLSELTFVSEEDEKSIVSEFMQQIDEEYSEFEDNCERLIYELDRETEKGKFKFSELEEAEEDLKKFQRWYDKIVRRDYFNSESKYKAKEMLEKANVRLQEYSQEVYKNDKVQQ</sequence>
<evidence type="ECO:0000256" key="1">
    <source>
        <dbReference type="SAM" id="Coils"/>
    </source>
</evidence>
<feature type="coiled-coil region" evidence="1">
    <location>
        <begin position="87"/>
        <end position="170"/>
    </location>
</feature>
<evidence type="ECO:0000259" key="2">
    <source>
        <dbReference type="Pfam" id="PF20229"/>
    </source>
</evidence>
<gene>
    <name evidence="3" type="ORF">HBE96_12315</name>
</gene>
<name>A0A7Y0EHA9_9CLOT</name>
<evidence type="ECO:0000313" key="3">
    <source>
        <dbReference type="EMBL" id="NMM63448.1"/>
    </source>
</evidence>
<keyword evidence="1" id="KW-0175">Coiled coil</keyword>
<dbReference type="EMBL" id="JABBNI010000022">
    <property type="protein sequence ID" value="NMM63448.1"/>
    <property type="molecule type" value="Genomic_DNA"/>
</dbReference>
<dbReference type="Proteomes" id="UP000537131">
    <property type="component" value="Unassembled WGS sequence"/>
</dbReference>
<reference evidence="3 4" key="2">
    <citation type="submission" date="2020-06" db="EMBL/GenBank/DDBJ databases">
        <title>Complete Genome Sequence of Clostridium muelleri sp. nov. P21T, an Acid-Alcohol Producing Acetogen Isolated from Old Hay.</title>
        <authorList>
            <person name="Duncan K.E."/>
            <person name="Tanner R.S."/>
        </authorList>
    </citation>
    <scope>NUCLEOTIDE SEQUENCE [LARGE SCALE GENOMIC DNA]</scope>
    <source>
        <strain evidence="3 4">P21</strain>
    </source>
</reference>
<feature type="domain" description="ChrB N-terminal" evidence="2">
    <location>
        <begin position="20"/>
        <end position="175"/>
    </location>
</feature>
<accession>A0A7Y0EHA9</accession>
<dbReference type="Pfam" id="PF20229">
    <property type="entry name" value="ChrB_N"/>
    <property type="match status" value="1"/>
</dbReference>
<comment type="caution">
    <text evidence="3">The sequence shown here is derived from an EMBL/GenBank/DDBJ whole genome shotgun (WGS) entry which is preliminary data.</text>
</comment>